<dbReference type="InParanoid" id="A0A067QP80"/>
<name>A0A067QP80_ZOONE</name>
<keyword evidence="2" id="KW-1185">Reference proteome</keyword>
<protein>
    <submittedName>
        <fullName evidence="1">Uncharacterized protein</fullName>
    </submittedName>
</protein>
<dbReference type="EMBL" id="KK872305">
    <property type="protein sequence ID" value="KDQ71511.1"/>
    <property type="molecule type" value="Genomic_DNA"/>
</dbReference>
<organism evidence="1 2">
    <name type="scientific">Zootermopsis nevadensis</name>
    <name type="common">Dampwood termite</name>
    <dbReference type="NCBI Taxonomy" id="136037"/>
    <lineage>
        <taxon>Eukaryota</taxon>
        <taxon>Metazoa</taxon>
        <taxon>Ecdysozoa</taxon>
        <taxon>Arthropoda</taxon>
        <taxon>Hexapoda</taxon>
        <taxon>Insecta</taxon>
        <taxon>Pterygota</taxon>
        <taxon>Neoptera</taxon>
        <taxon>Polyneoptera</taxon>
        <taxon>Dictyoptera</taxon>
        <taxon>Blattodea</taxon>
        <taxon>Blattoidea</taxon>
        <taxon>Termitoidae</taxon>
        <taxon>Termopsidae</taxon>
        <taxon>Zootermopsis</taxon>
    </lineage>
</organism>
<evidence type="ECO:0000313" key="2">
    <source>
        <dbReference type="Proteomes" id="UP000027135"/>
    </source>
</evidence>
<gene>
    <name evidence="1" type="ORF">L798_11543</name>
</gene>
<proteinExistence type="predicted"/>
<evidence type="ECO:0000313" key="1">
    <source>
        <dbReference type="EMBL" id="KDQ71511.1"/>
    </source>
</evidence>
<sequence length="122" mass="14722">MINEWGKFLKTFPGKYINRNATYFDKLKRDFIFPGFRSSDSDIDAVESDYNIGLTMLVTAIDLQRMLQNVHNNFLELRHQAWLRHNLKIFKQFKINHSSEKFLHLRYEQGQRKVRLKDVCKR</sequence>
<dbReference type="AlphaFoldDB" id="A0A067QP80"/>
<reference evidence="1 2" key="1">
    <citation type="journal article" date="2014" name="Nat. Commun.">
        <title>Molecular traces of alternative social organization in a termite genome.</title>
        <authorList>
            <person name="Terrapon N."/>
            <person name="Li C."/>
            <person name="Robertson H.M."/>
            <person name="Ji L."/>
            <person name="Meng X."/>
            <person name="Booth W."/>
            <person name="Chen Z."/>
            <person name="Childers C.P."/>
            <person name="Glastad K.M."/>
            <person name="Gokhale K."/>
            <person name="Gowin J."/>
            <person name="Gronenberg W."/>
            <person name="Hermansen R.A."/>
            <person name="Hu H."/>
            <person name="Hunt B.G."/>
            <person name="Huylmans A.K."/>
            <person name="Khalil S.M."/>
            <person name="Mitchell R.D."/>
            <person name="Munoz-Torres M.C."/>
            <person name="Mustard J.A."/>
            <person name="Pan H."/>
            <person name="Reese J.T."/>
            <person name="Scharf M.E."/>
            <person name="Sun F."/>
            <person name="Vogel H."/>
            <person name="Xiao J."/>
            <person name="Yang W."/>
            <person name="Yang Z."/>
            <person name="Yang Z."/>
            <person name="Zhou J."/>
            <person name="Zhu J."/>
            <person name="Brent C.S."/>
            <person name="Elsik C.G."/>
            <person name="Goodisman M.A."/>
            <person name="Liberles D.A."/>
            <person name="Roe R.M."/>
            <person name="Vargo E.L."/>
            <person name="Vilcinskas A."/>
            <person name="Wang J."/>
            <person name="Bornberg-Bauer E."/>
            <person name="Korb J."/>
            <person name="Zhang G."/>
            <person name="Liebig J."/>
        </authorList>
    </citation>
    <scope>NUCLEOTIDE SEQUENCE [LARGE SCALE GENOMIC DNA]</scope>
    <source>
        <tissue evidence="1">Whole organism</tissue>
    </source>
</reference>
<dbReference type="Proteomes" id="UP000027135">
    <property type="component" value="Unassembled WGS sequence"/>
</dbReference>
<accession>A0A067QP80</accession>